<dbReference type="Proteomes" id="UP000472277">
    <property type="component" value="Chromosome 7"/>
</dbReference>
<evidence type="ECO:0000313" key="1">
    <source>
        <dbReference type="Ensembl" id="ENSSTUP00000004087.1"/>
    </source>
</evidence>
<name>A0A673W617_SALTR</name>
<protein>
    <recommendedName>
        <fullName evidence="3">DUF4939 domain-containing protein</fullName>
    </recommendedName>
</protein>
<reference evidence="1" key="1">
    <citation type="submission" date="2025-08" db="UniProtKB">
        <authorList>
            <consortium name="Ensembl"/>
        </authorList>
    </citation>
    <scope>IDENTIFICATION</scope>
</reference>
<keyword evidence="2" id="KW-1185">Reference proteome</keyword>
<dbReference type="GeneTree" id="ENSGT01150000289585"/>
<dbReference type="Ensembl" id="ENSSTUT00000004335.1">
    <property type="protein sequence ID" value="ENSSTUP00000004087.1"/>
    <property type="gene ID" value="ENSSTUG00000002032.1"/>
</dbReference>
<dbReference type="AlphaFoldDB" id="A0A673W617"/>
<dbReference type="OMA" id="TQPYSYA"/>
<reference evidence="1" key="2">
    <citation type="submission" date="2025-09" db="UniProtKB">
        <authorList>
            <consortium name="Ensembl"/>
        </authorList>
    </citation>
    <scope>IDENTIFICATION</scope>
</reference>
<proteinExistence type="predicted"/>
<accession>A0A673W617</accession>
<evidence type="ECO:0008006" key="3">
    <source>
        <dbReference type="Google" id="ProtNLM"/>
    </source>
</evidence>
<dbReference type="InParanoid" id="A0A673W617"/>
<sequence>INPADSDPLHQTLASQGALLEQHHQALSSFWSTSQSLLDLSSHLLGEPFVPAPKRYNGNLGACRAFVVQCSLVYEQQPYADASERAKISFLIGSVCGTVLSWAMAVFTEEMRRVFGHNYGLFGTKTTFLVEVAVLGVHSDEDQQR</sequence>
<organism evidence="1 2">
    <name type="scientific">Salmo trutta</name>
    <name type="common">Brown trout</name>
    <dbReference type="NCBI Taxonomy" id="8032"/>
    <lineage>
        <taxon>Eukaryota</taxon>
        <taxon>Metazoa</taxon>
        <taxon>Chordata</taxon>
        <taxon>Craniata</taxon>
        <taxon>Vertebrata</taxon>
        <taxon>Euteleostomi</taxon>
        <taxon>Actinopterygii</taxon>
        <taxon>Neopterygii</taxon>
        <taxon>Teleostei</taxon>
        <taxon>Protacanthopterygii</taxon>
        <taxon>Salmoniformes</taxon>
        <taxon>Salmonidae</taxon>
        <taxon>Salmoninae</taxon>
        <taxon>Salmo</taxon>
    </lineage>
</organism>
<evidence type="ECO:0000313" key="2">
    <source>
        <dbReference type="Proteomes" id="UP000472277"/>
    </source>
</evidence>